<protein>
    <recommendedName>
        <fullName evidence="3">Biopolymer transport protein ExbB</fullName>
    </recommendedName>
</protein>
<evidence type="ECO:0000256" key="6">
    <source>
        <dbReference type="ARBA" id="ARBA00022519"/>
    </source>
</evidence>
<evidence type="ECO:0000256" key="3">
    <source>
        <dbReference type="ARBA" id="ARBA00022093"/>
    </source>
</evidence>
<proteinExistence type="inferred from homology"/>
<name>A0AAW3MUU8_9BURK</name>
<evidence type="ECO:0000256" key="9">
    <source>
        <dbReference type="ARBA" id="ARBA00022989"/>
    </source>
</evidence>
<evidence type="ECO:0000259" key="14">
    <source>
        <dbReference type="Pfam" id="PF01618"/>
    </source>
</evidence>
<dbReference type="InterPro" id="IPR050790">
    <property type="entry name" value="ExbB/TolQ_transport"/>
</dbReference>
<keyword evidence="16" id="KW-1185">Reference proteome</keyword>
<comment type="subunit">
    <text evidence="2">The accessory proteins ExbB and ExbD seem to form a complex with TonB.</text>
</comment>
<evidence type="ECO:0000313" key="16">
    <source>
        <dbReference type="Proteomes" id="UP000056453"/>
    </source>
</evidence>
<feature type="transmembrane region" description="Helical" evidence="13">
    <location>
        <begin position="92"/>
        <end position="116"/>
    </location>
</feature>
<evidence type="ECO:0000256" key="1">
    <source>
        <dbReference type="ARBA" id="ARBA00004429"/>
    </source>
</evidence>
<dbReference type="PANTHER" id="PTHR30625:SF14">
    <property type="entry name" value="BIOPOLYMER TRANSPORT PROTEIN EXBB"/>
    <property type="match status" value="1"/>
</dbReference>
<keyword evidence="7 13" id="KW-0812">Transmembrane</keyword>
<reference evidence="15 16" key="1">
    <citation type="submission" date="2015-11" db="EMBL/GenBank/DDBJ databases">
        <title>Expanding the genomic diversity of Burkholderia species for the development of highly accurate diagnostics.</title>
        <authorList>
            <person name="Sahl J."/>
            <person name="Keim P."/>
            <person name="Wagner D."/>
        </authorList>
    </citation>
    <scope>NUCLEOTIDE SEQUENCE [LARGE SCALE GENOMIC DNA]</scope>
    <source>
        <strain evidence="15 16">MSMB1808WGS</strain>
    </source>
</reference>
<feature type="domain" description="MotA/TolQ/ExbB proton channel" evidence="14">
    <location>
        <begin position="41"/>
        <end position="112"/>
    </location>
</feature>
<keyword evidence="8 12" id="KW-0653">Protein transport</keyword>
<dbReference type="AlphaFoldDB" id="A0AAW3MUU8"/>
<comment type="subcellular location">
    <subcellularLocation>
        <location evidence="1">Cell inner membrane</location>
        <topology evidence="1">Multi-pass membrane protein</topology>
    </subcellularLocation>
    <subcellularLocation>
        <location evidence="12">Membrane</location>
        <topology evidence="12">Multi-pass membrane protein</topology>
    </subcellularLocation>
</comment>
<dbReference type="PANTHER" id="PTHR30625">
    <property type="entry name" value="PROTEIN TOLQ"/>
    <property type="match status" value="1"/>
</dbReference>
<dbReference type="Pfam" id="PF01618">
    <property type="entry name" value="MotA_ExbB"/>
    <property type="match status" value="1"/>
</dbReference>
<sequence>MIGNIVQYALYSLLFLAATMAVAGFYLAFHARRGKPLEAETATTLAGLSLLSAIAPYVGLFGTVWHIIQALGGIGGGNLNVAAIAQPIGEALYATLWGLGTAIVALVAHRIILVLLPDTDDAATSTAAAKQEA</sequence>
<keyword evidence="4 12" id="KW-0813">Transport</keyword>
<evidence type="ECO:0000256" key="12">
    <source>
        <dbReference type="RuleBase" id="RU004057"/>
    </source>
</evidence>
<dbReference type="Proteomes" id="UP000056453">
    <property type="component" value="Unassembled WGS sequence"/>
</dbReference>
<dbReference type="EMBL" id="LPBJ01000047">
    <property type="protein sequence ID" value="KVP97728.1"/>
    <property type="molecule type" value="Genomic_DNA"/>
</dbReference>
<dbReference type="GO" id="GO:0017038">
    <property type="term" value="P:protein import"/>
    <property type="evidence" value="ECO:0007669"/>
    <property type="project" value="TreeGrafter"/>
</dbReference>
<keyword evidence="6" id="KW-0997">Cell inner membrane</keyword>
<comment type="similarity">
    <text evidence="12">Belongs to the exbB/tolQ family.</text>
</comment>
<dbReference type="RefSeq" id="WP_059928134.1">
    <property type="nucleotide sequence ID" value="NZ_LPBG01000117.1"/>
</dbReference>
<evidence type="ECO:0000256" key="7">
    <source>
        <dbReference type="ARBA" id="ARBA00022692"/>
    </source>
</evidence>
<keyword evidence="10 13" id="KW-0472">Membrane</keyword>
<feature type="transmembrane region" description="Helical" evidence="13">
    <location>
        <begin position="41"/>
        <end position="58"/>
    </location>
</feature>
<keyword evidence="5" id="KW-1003">Cell membrane</keyword>
<dbReference type="InterPro" id="IPR002898">
    <property type="entry name" value="MotA_ExbB_proton_chnl"/>
</dbReference>
<evidence type="ECO:0000256" key="8">
    <source>
        <dbReference type="ARBA" id="ARBA00022927"/>
    </source>
</evidence>
<comment type="function">
    <text evidence="11">Involved in the TonB-dependent energy-dependent transport of various receptor-bound substrates. Protects ExbD from proteolytic degradation and functionally stabilizes TonB.</text>
</comment>
<keyword evidence="9 13" id="KW-1133">Transmembrane helix</keyword>
<evidence type="ECO:0000256" key="11">
    <source>
        <dbReference type="ARBA" id="ARBA00024816"/>
    </source>
</evidence>
<evidence type="ECO:0000256" key="13">
    <source>
        <dbReference type="SAM" id="Phobius"/>
    </source>
</evidence>
<organism evidence="15 16">
    <name type="scientific">Burkholderia ubonensis</name>
    <dbReference type="NCBI Taxonomy" id="101571"/>
    <lineage>
        <taxon>Bacteria</taxon>
        <taxon>Pseudomonadati</taxon>
        <taxon>Pseudomonadota</taxon>
        <taxon>Betaproteobacteria</taxon>
        <taxon>Burkholderiales</taxon>
        <taxon>Burkholderiaceae</taxon>
        <taxon>Burkholderia</taxon>
        <taxon>Burkholderia cepacia complex</taxon>
    </lineage>
</organism>
<feature type="transmembrane region" description="Helical" evidence="13">
    <location>
        <begin position="6"/>
        <end position="29"/>
    </location>
</feature>
<comment type="caution">
    <text evidence="15">The sequence shown here is derived from an EMBL/GenBank/DDBJ whole genome shotgun (WGS) entry which is preliminary data.</text>
</comment>
<accession>A0AAW3MUU8</accession>
<evidence type="ECO:0000256" key="5">
    <source>
        <dbReference type="ARBA" id="ARBA00022475"/>
    </source>
</evidence>
<gene>
    <name evidence="15" type="ORF">WJ96_03950</name>
</gene>
<evidence type="ECO:0000256" key="4">
    <source>
        <dbReference type="ARBA" id="ARBA00022448"/>
    </source>
</evidence>
<dbReference type="GO" id="GO:0005886">
    <property type="term" value="C:plasma membrane"/>
    <property type="evidence" value="ECO:0007669"/>
    <property type="project" value="UniProtKB-SubCell"/>
</dbReference>
<evidence type="ECO:0000256" key="2">
    <source>
        <dbReference type="ARBA" id="ARBA00011471"/>
    </source>
</evidence>
<evidence type="ECO:0000313" key="15">
    <source>
        <dbReference type="EMBL" id="KVP97728.1"/>
    </source>
</evidence>
<evidence type="ECO:0000256" key="10">
    <source>
        <dbReference type="ARBA" id="ARBA00023136"/>
    </source>
</evidence>